<evidence type="ECO:0000313" key="2">
    <source>
        <dbReference type="Proteomes" id="UP001055879"/>
    </source>
</evidence>
<dbReference type="Proteomes" id="UP001055879">
    <property type="component" value="Linkage Group LG16"/>
</dbReference>
<name>A0ACB8XR24_ARCLA</name>
<accession>A0ACB8XR24</accession>
<reference evidence="2" key="1">
    <citation type="journal article" date="2022" name="Mol. Ecol. Resour.">
        <title>The genomes of chicory, endive, great burdock and yacon provide insights into Asteraceae palaeo-polyploidization history and plant inulin production.</title>
        <authorList>
            <person name="Fan W."/>
            <person name="Wang S."/>
            <person name="Wang H."/>
            <person name="Wang A."/>
            <person name="Jiang F."/>
            <person name="Liu H."/>
            <person name="Zhao H."/>
            <person name="Xu D."/>
            <person name="Zhang Y."/>
        </authorList>
    </citation>
    <scope>NUCLEOTIDE SEQUENCE [LARGE SCALE GENOMIC DNA]</scope>
    <source>
        <strain evidence="2">cv. Niubang</strain>
    </source>
</reference>
<keyword evidence="2" id="KW-1185">Reference proteome</keyword>
<reference evidence="1 2" key="2">
    <citation type="journal article" date="2022" name="Mol. Ecol. Resour.">
        <title>The genomes of chicory, endive, great burdock and yacon provide insights into Asteraceae paleo-polyploidization history and plant inulin production.</title>
        <authorList>
            <person name="Fan W."/>
            <person name="Wang S."/>
            <person name="Wang H."/>
            <person name="Wang A."/>
            <person name="Jiang F."/>
            <person name="Liu H."/>
            <person name="Zhao H."/>
            <person name="Xu D."/>
            <person name="Zhang Y."/>
        </authorList>
    </citation>
    <scope>NUCLEOTIDE SEQUENCE [LARGE SCALE GENOMIC DNA]</scope>
    <source>
        <strain evidence="2">cv. Niubang</strain>
    </source>
</reference>
<comment type="caution">
    <text evidence="1">The sequence shown here is derived from an EMBL/GenBank/DDBJ whole genome shotgun (WGS) entry which is preliminary data.</text>
</comment>
<sequence length="106" mass="12188">MRACLDSLKFVDSKRMTMTTMKFLTNYFIGAKIKDKIIGYRIPMWCPEEGFHQDKMKWEKSEYVQQRGRCSDGRGAVHKEKGVAGMVFVSKKILGFVGVDAGMKQR</sequence>
<dbReference type="EMBL" id="CM042062">
    <property type="protein sequence ID" value="KAI3669214.1"/>
    <property type="molecule type" value="Genomic_DNA"/>
</dbReference>
<evidence type="ECO:0000313" key="1">
    <source>
        <dbReference type="EMBL" id="KAI3669214.1"/>
    </source>
</evidence>
<organism evidence="1 2">
    <name type="scientific">Arctium lappa</name>
    <name type="common">Greater burdock</name>
    <name type="synonym">Lappa major</name>
    <dbReference type="NCBI Taxonomy" id="4217"/>
    <lineage>
        <taxon>Eukaryota</taxon>
        <taxon>Viridiplantae</taxon>
        <taxon>Streptophyta</taxon>
        <taxon>Embryophyta</taxon>
        <taxon>Tracheophyta</taxon>
        <taxon>Spermatophyta</taxon>
        <taxon>Magnoliopsida</taxon>
        <taxon>eudicotyledons</taxon>
        <taxon>Gunneridae</taxon>
        <taxon>Pentapetalae</taxon>
        <taxon>asterids</taxon>
        <taxon>campanulids</taxon>
        <taxon>Asterales</taxon>
        <taxon>Asteraceae</taxon>
        <taxon>Carduoideae</taxon>
        <taxon>Cardueae</taxon>
        <taxon>Arctiinae</taxon>
        <taxon>Arctium</taxon>
    </lineage>
</organism>
<proteinExistence type="predicted"/>
<gene>
    <name evidence="1" type="ORF">L6452_40441</name>
</gene>
<protein>
    <submittedName>
        <fullName evidence="1">Uncharacterized protein</fullName>
    </submittedName>
</protein>